<proteinExistence type="predicted"/>
<evidence type="ECO:0000313" key="3">
    <source>
        <dbReference type="Proteomes" id="UP000037035"/>
    </source>
</evidence>
<dbReference type="AlphaFoldDB" id="A0A0L6UVZ1"/>
<keyword evidence="1" id="KW-0472">Membrane</keyword>
<keyword evidence="1" id="KW-0812">Transmembrane</keyword>
<protein>
    <submittedName>
        <fullName evidence="2">Uncharacterized protein</fullName>
    </submittedName>
</protein>
<keyword evidence="3" id="KW-1185">Reference proteome</keyword>
<evidence type="ECO:0000313" key="2">
    <source>
        <dbReference type="EMBL" id="KNZ52698.1"/>
    </source>
</evidence>
<gene>
    <name evidence="2" type="ORF">VP01_3479g1</name>
</gene>
<keyword evidence="1" id="KW-1133">Transmembrane helix</keyword>
<reference evidence="2 3" key="1">
    <citation type="submission" date="2015-08" db="EMBL/GenBank/DDBJ databases">
        <title>Next Generation Sequencing and Analysis of the Genome of Puccinia sorghi L Schw, the Causal Agent of Maize Common Rust.</title>
        <authorList>
            <person name="Rochi L."/>
            <person name="Burguener G."/>
            <person name="Darino M."/>
            <person name="Turjanski A."/>
            <person name="Kreff E."/>
            <person name="Dieguez M.J."/>
            <person name="Sacco F."/>
        </authorList>
    </citation>
    <scope>NUCLEOTIDE SEQUENCE [LARGE SCALE GENOMIC DNA]</scope>
    <source>
        <strain evidence="2 3">RO10H11247</strain>
    </source>
</reference>
<feature type="transmembrane region" description="Helical" evidence="1">
    <location>
        <begin position="245"/>
        <end position="270"/>
    </location>
</feature>
<dbReference type="EMBL" id="LAVV01008478">
    <property type="protein sequence ID" value="KNZ52698.1"/>
    <property type="molecule type" value="Genomic_DNA"/>
</dbReference>
<name>A0A0L6UVZ1_9BASI</name>
<sequence length="360" mass="40095">MLPLLPLSDSHSSKDIELGHRLDAIAIGTTTVMRNGIYDRINYSQVPSFFVYFGWQRSTLPPLYGISSVSNTPGTSGSTIGGASPLPNERDCPDLFCLLSYFARQNTWAAMTRFAASAPFNVFLYEGIETIFTVLIVIIVQVHFSRIVRAFLTDKKRWDICSAISCSITFMAGLTTSSTILSNLSHGRLERDTPSRLSVQLTICWAVWLSSATVFDITLLSFLAKHILKQRAGTVQVSFKSLLSRILLVAVYAFLMTSLTSIIAIILIVGRESLTSQIQSAFIYKISLINFWIYLVSTISAPDNFILLSRLRIAAFVSNSFLPRIYLMAFCQRNSSLVGKRKAMDSKSIRYSMPGPTEWA</sequence>
<organism evidence="2 3">
    <name type="scientific">Puccinia sorghi</name>
    <dbReference type="NCBI Taxonomy" id="27349"/>
    <lineage>
        <taxon>Eukaryota</taxon>
        <taxon>Fungi</taxon>
        <taxon>Dikarya</taxon>
        <taxon>Basidiomycota</taxon>
        <taxon>Pucciniomycotina</taxon>
        <taxon>Pucciniomycetes</taxon>
        <taxon>Pucciniales</taxon>
        <taxon>Pucciniaceae</taxon>
        <taxon>Puccinia</taxon>
    </lineage>
</organism>
<feature type="transmembrane region" description="Helical" evidence="1">
    <location>
        <begin position="200"/>
        <end position="224"/>
    </location>
</feature>
<dbReference type="VEuPathDB" id="FungiDB:VP01_3479g1"/>
<dbReference type="Proteomes" id="UP000037035">
    <property type="component" value="Unassembled WGS sequence"/>
</dbReference>
<dbReference type="OrthoDB" id="2497551at2759"/>
<feature type="transmembrane region" description="Helical" evidence="1">
    <location>
        <begin position="160"/>
        <end position="180"/>
    </location>
</feature>
<feature type="transmembrane region" description="Helical" evidence="1">
    <location>
        <begin position="282"/>
        <end position="302"/>
    </location>
</feature>
<comment type="caution">
    <text evidence="2">The sequence shown here is derived from an EMBL/GenBank/DDBJ whole genome shotgun (WGS) entry which is preliminary data.</text>
</comment>
<evidence type="ECO:0000256" key="1">
    <source>
        <dbReference type="SAM" id="Phobius"/>
    </source>
</evidence>
<accession>A0A0L6UVZ1</accession>